<dbReference type="eggNOG" id="COG0071">
    <property type="taxonomic scope" value="Bacteria"/>
</dbReference>
<dbReference type="PANTHER" id="PTHR11527">
    <property type="entry name" value="HEAT-SHOCK PROTEIN 20 FAMILY MEMBER"/>
    <property type="match status" value="1"/>
</dbReference>
<keyword evidence="4" id="KW-0346">Stress response</keyword>
<evidence type="ECO:0000256" key="2">
    <source>
        <dbReference type="RuleBase" id="RU003616"/>
    </source>
</evidence>
<sequence>MAIVRWDPLKDLMTMHDRMNKIFDETLSKSTQGNYGDWLPPVDIFETEEEIVIMSELPGMKEEDIDIQVSDGVLSLKGEKKYPIEGERDNFYRLERSYGKFNRSFAIPNTVDIGSVKANLRDGLLKVTLKKKAEVQPRVIKVETD</sequence>
<dbReference type="Proteomes" id="UP000002012">
    <property type="component" value="Chromosome"/>
</dbReference>
<name>D4H8X2_DENA2</name>
<dbReference type="PaxDb" id="522772-Dacet_1707"/>
<feature type="domain" description="SHSP" evidence="3">
    <location>
        <begin position="33"/>
        <end position="145"/>
    </location>
</feature>
<dbReference type="InParanoid" id="D4H8X2"/>
<gene>
    <name evidence="4" type="ordered locus">Dacet_1707</name>
</gene>
<comment type="similarity">
    <text evidence="1 2">Belongs to the small heat shock protein (HSP20) family.</text>
</comment>
<protein>
    <submittedName>
        <fullName evidence="4">Heat shock protein Hsp20</fullName>
    </submittedName>
</protein>
<evidence type="ECO:0000259" key="3">
    <source>
        <dbReference type="PROSITE" id="PS01031"/>
    </source>
</evidence>
<dbReference type="RefSeq" id="WP_013010982.1">
    <property type="nucleotide sequence ID" value="NC_013943.1"/>
</dbReference>
<evidence type="ECO:0000256" key="1">
    <source>
        <dbReference type="PROSITE-ProRule" id="PRU00285"/>
    </source>
</evidence>
<dbReference type="EMBL" id="CP001968">
    <property type="protein sequence ID" value="ADD68471.1"/>
    <property type="molecule type" value="Genomic_DNA"/>
</dbReference>
<dbReference type="OrthoDB" id="9811615at2"/>
<evidence type="ECO:0000313" key="5">
    <source>
        <dbReference type="Proteomes" id="UP000002012"/>
    </source>
</evidence>
<dbReference type="KEGG" id="dap:Dacet_1707"/>
<keyword evidence="5" id="KW-1185">Reference proteome</keyword>
<dbReference type="CDD" id="cd06464">
    <property type="entry name" value="ACD_sHsps-like"/>
    <property type="match status" value="1"/>
</dbReference>
<dbReference type="InterPro" id="IPR002068">
    <property type="entry name" value="A-crystallin/Hsp20_dom"/>
</dbReference>
<dbReference type="HOGENOM" id="CLU_046737_12_0_0"/>
<reference evidence="4 5" key="1">
    <citation type="journal article" date="2010" name="Stand. Genomic Sci.">
        <title>Complete genome sequence of Denitrovibrio acetiphilus type strain (N2460).</title>
        <authorList>
            <person name="Kiss H."/>
            <person name="Lang E."/>
            <person name="Lapidus A."/>
            <person name="Copeland A."/>
            <person name="Nolan M."/>
            <person name="Glavina Del Rio T."/>
            <person name="Chen F."/>
            <person name="Lucas S."/>
            <person name="Tice H."/>
            <person name="Cheng J.F."/>
            <person name="Han C."/>
            <person name="Goodwin L."/>
            <person name="Pitluck S."/>
            <person name="Liolios K."/>
            <person name="Pati A."/>
            <person name="Ivanova N."/>
            <person name="Mavromatis K."/>
            <person name="Chen A."/>
            <person name="Palaniappan K."/>
            <person name="Land M."/>
            <person name="Hauser L."/>
            <person name="Chang Y.J."/>
            <person name="Jeffries C.D."/>
            <person name="Detter J.C."/>
            <person name="Brettin T."/>
            <person name="Spring S."/>
            <person name="Rohde M."/>
            <person name="Goker M."/>
            <person name="Woyke T."/>
            <person name="Bristow J."/>
            <person name="Eisen J.A."/>
            <person name="Markowitz V."/>
            <person name="Hugenholtz P."/>
            <person name="Kyrpides N.C."/>
            <person name="Klenk H.P."/>
        </authorList>
    </citation>
    <scope>NUCLEOTIDE SEQUENCE [LARGE SCALE GENOMIC DNA]</scope>
    <source>
        <strain evidence="5">DSM 12809 / NBRC 114555 / N2460</strain>
    </source>
</reference>
<dbReference type="SUPFAM" id="SSF49764">
    <property type="entry name" value="HSP20-like chaperones"/>
    <property type="match status" value="1"/>
</dbReference>
<dbReference type="Pfam" id="PF00011">
    <property type="entry name" value="HSP20"/>
    <property type="match status" value="1"/>
</dbReference>
<dbReference type="STRING" id="522772.Dacet_1707"/>
<dbReference type="InterPro" id="IPR031107">
    <property type="entry name" value="Small_HSP"/>
</dbReference>
<dbReference type="AlphaFoldDB" id="D4H8X2"/>
<accession>D4H8X2</accession>
<dbReference type="FunCoup" id="D4H8X2">
    <property type="interactions" value="140"/>
</dbReference>
<evidence type="ECO:0000313" key="4">
    <source>
        <dbReference type="EMBL" id="ADD68471.1"/>
    </source>
</evidence>
<dbReference type="Gene3D" id="2.60.40.790">
    <property type="match status" value="1"/>
</dbReference>
<dbReference type="PROSITE" id="PS01031">
    <property type="entry name" value="SHSP"/>
    <property type="match status" value="1"/>
</dbReference>
<dbReference type="InterPro" id="IPR008978">
    <property type="entry name" value="HSP20-like_chaperone"/>
</dbReference>
<proteinExistence type="inferred from homology"/>
<organism evidence="4 5">
    <name type="scientific">Denitrovibrio acetiphilus (strain DSM 12809 / NBRC 114555 / N2460)</name>
    <dbReference type="NCBI Taxonomy" id="522772"/>
    <lineage>
        <taxon>Bacteria</taxon>
        <taxon>Pseudomonadati</taxon>
        <taxon>Deferribacterota</taxon>
        <taxon>Deferribacteres</taxon>
        <taxon>Deferribacterales</taxon>
        <taxon>Geovibrionaceae</taxon>
        <taxon>Denitrovibrio</taxon>
    </lineage>
</organism>